<dbReference type="HOGENOM" id="CLU_1612454_0_0_1"/>
<reference evidence="1 2" key="1">
    <citation type="journal article" date="2011" name="Science">
        <title>The ecoresponsive genome of Daphnia pulex.</title>
        <authorList>
            <person name="Colbourne J.K."/>
            <person name="Pfrender M.E."/>
            <person name="Gilbert D."/>
            <person name="Thomas W.K."/>
            <person name="Tucker A."/>
            <person name="Oakley T.H."/>
            <person name="Tokishita S."/>
            <person name="Aerts A."/>
            <person name="Arnold G.J."/>
            <person name="Basu M.K."/>
            <person name="Bauer D.J."/>
            <person name="Caceres C.E."/>
            <person name="Carmel L."/>
            <person name="Casola C."/>
            <person name="Choi J.H."/>
            <person name="Detter J.C."/>
            <person name="Dong Q."/>
            <person name="Dusheyko S."/>
            <person name="Eads B.D."/>
            <person name="Frohlich T."/>
            <person name="Geiler-Samerotte K.A."/>
            <person name="Gerlach D."/>
            <person name="Hatcher P."/>
            <person name="Jogdeo S."/>
            <person name="Krijgsveld J."/>
            <person name="Kriventseva E.V."/>
            <person name="Kultz D."/>
            <person name="Laforsch C."/>
            <person name="Lindquist E."/>
            <person name="Lopez J."/>
            <person name="Manak J.R."/>
            <person name="Muller J."/>
            <person name="Pangilinan J."/>
            <person name="Patwardhan R.P."/>
            <person name="Pitluck S."/>
            <person name="Pritham E.J."/>
            <person name="Rechtsteiner A."/>
            <person name="Rho M."/>
            <person name="Rogozin I.B."/>
            <person name="Sakarya O."/>
            <person name="Salamov A."/>
            <person name="Schaack S."/>
            <person name="Shapiro H."/>
            <person name="Shiga Y."/>
            <person name="Skalitzky C."/>
            <person name="Smith Z."/>
            <person name="Souvorov A."/>
            <person name="Sung W."/>
            <person name="Tang Z."/>
            <person name="Tsuchiya D."/>
            <person name="Tu H."/>
            <person name="Vos H."/>
            <person name="Wang M."/>
            <person name="Wolf Y.I."/>
            <person name="Yamagata H."/>
            <person name="Yamada T."/>
            <person name="Ye Y."/>
            <person name="Shaw J.R."/>
            <person name="Andrews J."/>
            <person name="Crease T.J."/>
            <person name="Tang H."/>
            <person name="Lucas S.M."/>
            <person name="Robertson H.M."/>
            <person name="Bork P."/>
            <person name="Koonin E.V."/>
            <person name="Zdobnov E.M."/>
            <person name="Grigoriev I.V."/>
            <person name="Lynch M."/>
            <person name="Boore J.L."/>
        </authorList>
    </citation>
    <scope>NUCLEOTIDE SEQUENCE [LARGE SCALE GENOMIC DNA]</scope>
</reference>
<keyword evidence="2" id="KW-1185">Reference proteome</keyword>
<dbReference type="EMBL" id="GL732625">
    <property type="protein sequence ID" value="EFX70069.1"/>
    <property type="molecule type" value="Genomic_DNA"/>
</dbReference>
<dbReference type="PhylomeDB" id="E9HDR3"/>
<dbReference type="OrthoDB" id="6391217at2759"/>
<evidence type="ECO:0000313" key="1">
    <source>
        <dbReference type="EMBL" id="EFX70069.1"/>
    </source>
</evidence>
<name>E9HDR3_DAPPU</name>
<accession>E9HDR3</accession>
<dbReference type="Proteomes" id="UP000000305">
    <property type="component" value="Unassembled WGS sequence"/>
</dbReference>
<protein>
    <submittedName>
        <fullName evidence="1">Uncharacterized protein</fullName>
    </submittedName>
</protein>
<evidence type="ECO:0000313" key="2">
    <source>
        <dbReference type="Proteomes" id="UP000000305"/>
    </source>
</evidence>
<organism evidence="1 2">
    <name type="scientific">Daphnia pulex</name>
    <name type="common">Water flea</name>
    <dbReference type="NCBI Taxonomy" id="6669"/>
    <lineage>
        <taxon>Eukaryota</taxon>
        <taxon>Metazoa</taxon>
        <taxon>Ecdysozoa</taxon>
        <taxon>Arthropoda</taxon>
        <taxon>Crustacea</taxon>
        <taxon>Branchiopoda</taxon>
        <taxon>Diplostraca</taxon>
        <taxon>Cladocera</taxon>
        <taxon>Anomopoda</taxon>
        <taxon>Daphniidae</taxon>
        <taxon>Daphnia</taxon>
    </lineage>
</organism>
<dbReference type="KEGG" id="dpx:DAPPUDRAFT_328458"/>
<sequence>MADICGVTGSLVKVALRFGANSQKFLLNRVAKWLSVSLLDVLRDTNQQKKMMPRHWKEEFIIKNSVNGGAPLSRWKLRDDIIPILFLGNKDGVAPSKNYWKQTTSPLSNNACHKQPKEKFYDRTTSDVNSVEVTLGGENGLEHTTQGTRGENKKKLKLNLYQGKC</sequence>
<dbReference type="InParanoid" id="E9HDR3"/>
<proteinExistence type="predicted"/>
<dbReference type="AlphaFoldDB" id="E9HDR3"/>
<gene>
    <name evidence="1" type="ORF">DAPPUDRAFT_328458</name>
</gene>